<dbReference type="SMART" id="SM00704">
    <property type="entry name" value="ZnF_CDGSH"/>
    <property type="match status" value="2"/>
</dbReference>
<evidence type="ECO:0000256" key="5">
    <source>
        <dbReference type="ARBA" id="ARBA00034078"/>
    </source>
</evidence>
<feature type="domain" description="Iron-binding zinc finger CDGSH type" evidence="6">
    <location>
        <begin position="27"/>
        <end position="64"/>
    </location>
</feature>
<reference evidence="7" key="2">
    <citation type="submission" date="2025-08" db="UniProtKB">
        <authorList>
            <consortium name="Ensembl"/>
        </authorList>
    </citation>
    <scope>IDENTIFICATION</scope>
</reference>
<dbReference type="GO" id="GO:0046872">
    <property type="term" value="F:metal ion binding"/>
    <property type="evidence" value="ECO:0007669"/>
    <property type="project" value="UniProtKB-KW"/>
</dbReference>
<feature type="domain" description="Iron-binding zinc finger CDGSH type" evidence="6">
    <location>
        <begin position="65"/>
        <end position="102"/>
    </location>
</feature>
<reference evidence="7" key="3">
    <citation type="submission" date="2025-09" db="UniProtKB">
        <authorList>
            <consortium name="Ensembl"/>
        </authorList>
    </citation>
    <scope>IDENTIFICATION</scope>
</reference>
<dbReference type="Proteomes" id="UP000001646">
    <property type="component" value="Chromosome 6"/>
</dbReference>
<comment type="cofactor">
    <cofactor evidence="5">
        <name>[2Fe-2S] cluster</name>
        <dbReference type="ChEBI" id="CHEBI:190135"/>
    </cofactor>
</comment>
<dbReference type="InParanoid" id="A0A803T8W7"/>
<proteinExistence type="predicted"/>
<dbReference type="InterPro" id="IPR042216">
    <property type="entry name" value="MitoNEET_CISD"/>
</dbReference>
<evidence type="ECO:0000256" key="2">
    <source>
        <dbReference type="ARBA" id="ARBA00022723"/>
    </source>
</evidence>
<evidence type="ECO:0000256" key="3">
    <source>
        <dbReference type="ARBA" id="ARBA00023004"/>
    </source>
</evidence>
<evidence type="ECO:0000313" key="8">
    <source>
        <dbReference type="Proteomes" id="UP000001646"/>
    </source>
</evidence>
<keyword evidence="3" id="KW-0408">Iron</keyword>
<sequence length="112" mass="12430">MFFLLSSSIKQSRSCSGSSAQPVISAKHPFQVELKQGKGYAWCACGHSQKQPFCDGSHKRNAPKISPLRFKAEETKEAWLCGCKCTKNPPYCDGTHKEGFVQNAELHSQPQK</sequence>
<keyword evidence="2" id="KW-0479">Metal-binding</keyword>
<evidence type="ECO:0000259" key="6">
    <source>
        <dbReference type="SMART" id="SM00704"/>
    </source>
</evidence>
<name>A0A803T8W7_ANOCA</name>
<evidence type="ECO:0000256" key="1">
    <source>
        <dbReference type="ARBA" id="ARBA00022714"/>
    </source>
</evidence>
<dbReference type="AlphaFoldDB" id="A0A803T8W7"/>
<dbReference type="PANTHER" id="PTHR46491">
    <property type="entry name" value="CDGSH IRON SULFUR DOMAIN PROTEIN HOMOLOG"/>
    <property type="match status" value="1"/>
</dbReference>
<dbReference type="InterPro" id="IPR052950">
    <property type="entry name" value="CISD"/>
</dbReference>
<protein>
    <recommendedName>
        <fullName evidence="6">Iron-binding zinc finger CDGSH type domain-containing protein</fullName>
    </recommendedName>
</protein>
<dbReference type="Pfam" id="PF09360">
    <property type="entry name" value="zf-CDGSH"/>
    <property type="match status" value="1"/>
</dbReference>
<dbReference type="Gene3D" id="3.40.5.90">
    <property type="entry name" value="CDGSH iron-sulfur domain, mitoNEET-type"/>
    <property type="match status" value="2"/>
</dbReference>
<reference evidence="7 8" key="1">
    <citation type="submission" date="2009-12" db="EMBL/GenBank/DDBJ databases">
        <title>The Genome Sequence of Anolis carolinensis (Green Anole Lizard).</title>
        <authorList>
            <consortium name="The Genome Sequencing Platform"/>
            <person name="Di Palma F."/>
            <person name="Alfoldi J."/>
            <person name="Heiman D."/>
            <person name="Young S."/>
            <person name="Grabherr M."/>
            <person name="Johnson J."/>
            <person name="Lander E.S."/>
            <person name="Lindblad-Toh K."/>
        </authorList>
    </citation>
    <scope>NUCLEOTIDE SEQUENCE [LARGE SCALE GENOMIC DNA]</scope>
    <source>
        <strain evidence="7 8">JBL SC #1</strain>
    </source>
</reference>
<dbReference type="GO" id="GO:0005739">
    <property type="term" value="C:mitochondrion"/>
    <property type="evidence" value="ECO:0000318"/>
    <property type="project" value="GO_Central"/>
</dbReference>
<evidence type="ECO:0000313" key="7">
    <source>
        <dbReference type="Ensembl" id="ENSACAP00000031657.1"/>
    </source>
</evidence>
<gene>
    <name evidence="7" type="primary">cisd3</name>
</gene>
<dbReference type="Ensembl" id="ENSACAT00000052591.1">
    <property type="protein sequence ID" value="ENSACAP00000031657.1"/>
    <property type="gene ID" value="ENSACAG00000037458.1"/>
</dbReference>
<dbReference type="PANTHER" id="PTHR46491:SF3">
    <property type="entry name" value="CDGSH IRON-SULFUR DOMAIN-CONTAINING PROTEIN 3, MITOCHONDRIAL"/>
    <property type="match status" value="1"/>
</dbReference>
<dbReference type="InterPro" id="IPR018967">
    <property type="entry name" value="FeS-contain_CDGSH-typ"/>
</dbReference>
<keyword evidence="8" id="KW-1185">Reference proteome</keyword>
<dbReference type="GO" id="GO:0051537">
    <property type="term" value="F:2 iron, 2 sulfur cluster binding"/>
    <property type="evidence" value="ECO:0000318"/>
    <property type="project" value="GO_Central"/>
</dbReference>
<dbReference type="GeneTree" id="ENSGT00940000165589"/>
<keyword evidence="1" id="KW-0001">2Fe-2S</keyword>
<organism evidence="7 8">
    <name type="scientific">Anolis carolinensis</name>
    <name type="common">Green anole</name>
    <name type="synonym">American chameleon</name>
    <dbReference type="NCBI Taxonomy" id="28377"/>
    <lineage>
        <taxon>Eukaryota</taxon>
        <taxon>Metazoa</taxon>
        <taxon>Chordata</taxon>
        <taxon>Craniata</taxon>
        <taxon>Vertebrata</taxon>
        <taxon>Euteleostomi</taxon>
        <taxon>Lepidosauria</taxon>
        <taxon>Squamata</taxon>
        <taxon>Bifurcata</taxon>
        <taxon>Unidentata</taxon>
        <taxon>Episquamata</taxon>
        <taxon>Toxicofera</taxon>
        <taxon>Iguania</taxon>
        <taxon>Dactyloidae</taxon>
        <taxon>Anolis</taxon>
    </lineage>
</organism>
<evidence type="ECO:0000256" key="4">
    <source>
        <dbReference type="ARBA" id="ARBA00023014"/>
    </source>
</evidence>
<keyword evidence="4" id="KW-0411">Iron-sulfur</keyword>
<dbReference type="GO" id="GO:0051604">
    <property type="term" value="P:protein maturation"/>
    <property type="evidence" value="ECO:0000318"/>
    <property type="project" value="GO_Central"/>
</dbReference>
<accession>A0A803T8W7</accession>